<dbReference type="Proteomes" id="UP000190409">
    <property type="component" value="Unassembled WGS sequence"/>
</dbReference>
<dbReference type="CDD" id="cd13590">
    <property type="entry name" value="PBP2_PotD_PotF_like"/>
    <property type="match status" value="1"/>
</dbReference>
<dbReference type="AlphaFoldDB" id="A0A1S8KNL9"/>
<dbReference type="GO" id="GO:0015846">
    <property type="term" value="P:polyamine transport"/>
    <property type="evidence" value="ECO:0007669"/>
    <property type="project" value="InterPro"/>
</dbReference>
<keyword evidence="6" id="KW-0812">Transmembrane</keyword>
<evidence type="ECO:0000313" key="8">
    <source>
        <dbReference type="Proteomes" id="UP000190409"/>
    </source>
</evidence>
<comment type="caution">
    <text evidence="7">The sequence shown here is derived from an EMBL/GenBank/DDBJ whole genome shotgun (WGS) entry which is preliminary data.</text>
</comment>
<dbReference type="Pfam" id="PF13416">
    <property type="entry name" value="SBP_bac_8"/>
    <property type="match status" value="1"/>
</dbReference>
<protein>
    <submittedName>
        <fullName evidence="7">Spermidine/putrescine ABC transporter substrate-binding protein</fullName>
    </submittedName>
</protein>
<dbReference type="PANTHER" id="PTHR30222">
    <property type="entry name" value="SPERMIDINE/PUTRESCINE-BINDING PERIPLASMIC PROTEIN"/>
    <property type="match status" value="1"/>
</dbReference>
<keyword evidence="4" id="KW-0574">Periplasm</keyword>
<dbReference type="RefSeq" id="WP_077862785.1">
    <property type="nucleotide sequence ID" value="NZ_CALUAQ010000006.1"/>
</dbReference>
<comment type="subcellular location">
    <subcellularLocation>
        <location evidence="1">Periplasm</location>
    </subcellularLocation>
</comment>
<dbReference type="EMBL" id="MUYF01000003">
    <property type="protein sequence ID" value="OOL81329.1"/>
    <property type="molecule type" value="Genomic_DNA"/>
</dbReference>
<dbReference type="GO" id="GO:0042597">
    <property type="term" value="C:periplasmic space"/>
    <property type="evidence" value="ECO:0007669"/>
    <property type="project" value="UniProtKB-SubCell"/>
</dbReference>
<evidence type="ECO:0000313" key="7">
    <source>
        <dbReference type="EMBL" id="OOL81329.1"/>
    </source>
</evidence>
<dbReference type="PANTHER" id="PTHR30222:SF17">
    <property type="entry name" value="SPERMIDINE_PUTRESCINE-BINDING PERIPLASMIC PROTEIN"/>
    <property type="match status" value="1"/>
</dbReference>
<feature type="binding site" evidence="5">
    <location>
        <position position="93"/>
    </location>
    <ligand>
        <name>spermidine</name>
        <dbReference type="ChEBI" id="CHEBI:57834"/>
    </ligand>
</feature>
<dbReference type="SUPFAM" id="SSF53850">
    <property type="entry name" value="Periplasmic binding protein-like II"/>
    <property type="match status" value="1"/>
</dbReference>
<dbReference type="PRINTS" id="PR00909">
    <property type="entry name" value="SPERMDNBNDNG"/>
</dbReference>
<name>A0A1S8KNL9_9LACT</name>
<dbReference type="Gene3D" id="3.40.190.10">
    <property type="entry name" value="Periplasmic binding protein-like II"/>
    <property type="match status" value="2"/>
</dbReference>
<dbReference type="InterPro" id="IPR001188">
    <property type="entry name" value="Sperm_putr-bd"/>
</dbReference>
<feature type="transmembrane region" description="Helical" evidence="6">
    <location>
        <begin position="7"/>
        <end position="25"/>
    </location>
</feature>
<evidence type="ECO:0000256" key="5">
    <source>
        <dbReference type="PIRSR" id="PIRSR019574-1"/>
    </source>
</evidence>
<accession>A0A1S8KNL9</accession>
<evidence type="ECO:0000256" key="6">
    <source>
        <dbReference type="SAM" id="Phobius"/>
    </source>
</evidence>
<keyword evidence="3" id="KW-0732">Signal</keyword>
<sequence length="357" mass="40950">MRKLYSFLIGVLGIIVILMSGSIILQKNSESDSRSDKLVIYNWGDYIDPDLLKKFTEETGIEIQYETFDSNEAMYTKIKQGGTSYDIAVPSDYMIDKMIKDDLLAKLDKSKLIGMEHIGEEFLDKSFDPKNDYSIPYLWGTVGIVYNEQLVDQVPMHWEDLWRPEYENSIMLVDGAREVMGIGLTTLGYSVNSKNIDHLHEAEETLQQLTPNIKAIVADEMKDYMIRGDAAIGVTFSGEASEMMDGNEDLHYIVPSEGSNLWFDNLVLLKNMVHEEEAYAFLNFMNQPENAAQNAEYIGYATPNNTAKALLPDEVKENQALYLTDDVFEELEIYENLGTEWLEIYNDLYLQIKMYRK</sequence>
<proteinExistence type="predicted"/>
<dbReference type="PIRSF" id="PIRSF019574">
    <property type="entry name" value="Periplasmic_polyamine_BP"/>
    <property type="match status" value="1"/>
</dbReference>
<dbReference type="GO" id="GO:0019808">
    <property type="term" value="F:polyamine binding"/>
    <property type="evidence" value="ECO:0007669"/>
    <property type="project" value="InterPro"/>
</dbReference>
<organism evidence="7 8">
    <name type="scientific">Dolosigranulum pigrum</name>
    <dbReference type="NCBI Taxonomy" id="29394"/>
    <lineage>
        <taxon>Bacteria</taxon>
        <taxon>Bacillati</taxon>
        <taxon>Bacillota</taxon>
        <taxon>Bacilli</taxon>
        <taxon>Lactobacillales</taxon>
        <taxon>Carnobacteriaceae</taxon>
        <taxon>Dolosigranulum</taxon>
    </lineage>
</organism>
<evidence type="ECO:0000256" key="4">
    <source>
        <dbReference type="ARBA" id="ARBA00022764"/>
    </source>
</evidence>
<evidence type="ECO:0000256" key="2">
    <source>
        <dbReference type="ARBA" id="ARBA00022448"/>
    </source>
</evidence>
<gene>
    <name evidence="7" type="ORF">BWX42_05935</name>
</gene>
<keyword evidence="6" id="KW-1133">Transmembrane helix</keyword>
<reference evidence="7 8" key="1">
    <citation type="submission" date="2017-01" db="EMBL/GenBank/DDBJ databases">
        <title>Complete Genome Sequence of Dolosigranulum pigrum isolated from a Patient with interstitial lung disease.</title>
        <authorList>
            <person name="Mukhopadhyay R."/>
            <person name="Joaquin J."/>
            <person name="Hogue R."/>
            <person name="Fitzgerald S."/>
            <person name="Jospin G."/>
            <person name="Eisen J.A."/>
            <person name="Chaturvedi V."/>
        </authorList>
    </citation>
    <scope>NUCLEOTIDE SEQUENCE [LARGE SCALE GENOMIC DNA]</scope>
    <source>
        <strain evidence="7 8">15S00348</strain>
    </source>
</reference>
<dbReference type="InterPro" id="IPR006059">
    <property type="entry name" value="SBP"/>
</dbReference>
<evidence type="ECO:0000256" key="1">
    <source>
        <dbReference type="ARBA" id="ARBA00004418"/>
    </source>
</evidence>
<keyword evidence="6" id="KW-0472">Membrane</keyword>
<keyword evidence="2" id="KW-0813">Transport</keyword>
<evidence type="ECO:0000256" key="3">
    <source>
        <dbReference type="ARBA" id="ARBA00022729"/>
    </source>
</evidence>